<dbReference type="Proteomes" id="UP000247152">
    <property type="component" value="Unassembled WGS sequence"/>
</dbReference>
<name>A0A317U0J8_9GAMM</name>
<sequence length="76" mass="8489">MVIIDGLSLIKQGTFIGLKDQIYEVETSVIPDSVVSVLIKTKINIKHILFIYFAYLHEVGVTRAAVAPLLVLKVHR</sequence>
<dbReference type="EMBL" id="QHJG01000049">
    <property type="protein sequence ID" value="PWY54012.1"/>
    <property type="molecule type" value="Genomic_DNA"/>
</dbReference>
<evidence type="ECO:0000313" key="2">
    <source>
        <dbReference type="Proteomes" id="UP000247152"/>
    </source>
</evidence>
<organism evidence="1 2">
    <name type="scientific">Legionella qingyii</name>
    <dbReference type="NCBI Taxonomy" id="2184757"/>
    <lineage>
        <taxon>Bacteria</taxon>
        <taxon>Pseudomonadati</taxon>
        <taxon>Pseudomonadota</taxon>
        <taxon>Gammaproteobacteria</taxon>
        <taxon>Legionellales</taxon>
        <taxon>Legionellaceae</taxon>
        <taxon>Legionella</taxon>
    </lineage>
</organism>
<accession>A0A317U0J8</accession>
<gene>
    <name evidence="1" type="ORF">DGG96_19265</name>
</gene>
<protein>
    <submittedName>
        <fullName evidence="1">Uncharacterized protein</fullName>
    </submittedName>
</protein>
<evidence type="ECO:0000313" key="1">
    <source>
        <dbReference type="EMBL" id="PWY54012.1"/>
    </source>
</evidence>
<proteinExistence type="predicted"/>
<reference evidence="1 2" key="1">
    <citation type="submission" date="2018-05" db="EMBL/GenBank/DDBJ databases">
        <title>Legionella qingyii sp.nov., whole genome shotgun sequence.</title>
        <authorList>
            <person name="Wu H."/>
            <person name="Zhu Q."/>
            <person name="Hu C."/>
        </authorList>
    </citation>
    <scope>NUCLEOTIDE SEQUENCE [LARGE SCALE GENOMIC DNA]</scope>
    <source>
        <strain evidence="1 2">HEB18</strain>
    </source>
</reference>
<dbReference type="AlphaFoldDB" id="A0A317U0J8"/>
<comment type="caution">
    <text evidence="1">The sequence shown here is derived from an EMBL/GenBank/DDBJ whole genome shotgun (WGS) entry which is preliminary data.</text>
</comment>